<dbReference type="InterPro" id="IPR002109">
    <property type="entry name" value="Glutaredoxin"/>
</dbReference>
<reference evidence="2" key="1">
    <citation type="submission" date="2022-08" db="EMBL/GenBank/DDBJ databases">
        <authorList>
            <person name="Gutierrez-Valencia J."/>
        </authorList>
    </citation>
    <scope>NUCLEOTIDE SEQUENCE</scope>
</reference>
<dbReference type="PANTHER" id="PTHR45669:SF28">
    <property type="entry name" value="GLUTAREDOXIN DOMAIN-CONTAINING PROTEIN"/>
    <property type="match status" value="1"/>
</dbReference>
<sequence length="149" mass="16968">MESGFFLLQSLRIGYHERDVSMHKDYREELWEVLEGKFMPPRLFVKGRYIGEAEEVLGLNEQGKFRVLFEGFPPVDRSAKPCEACNGVCFVLCFNCSVIETRSAGRVGRVGHVGRLGVAFLLFSLLVLKLIKEEGVCSFGIKQEYYHNP</sequence>
<dbReference type="Proteomes" id="UP001154282">
    <property type="component" value="Unassembled WGS sequence"/>
</dbReference>
<proteinExistence type="predicted"/>
<dbReference type="Pfam" id="PF00462">
    <property type="entry name" value="Glutaredoxin"/>
    <property type="match status" value="1"/>
</dbReference>
<feature type="domain" description="Glutaredoxin" evidence="1">
    <location>
        <begin position="7"/>
        <end position="50"/>
    </location>
</feature>
<protein>
    <recommendedName>
        <fullName evidence="1">Glutaredoxin domain-containing protein</fullName>
    </recommendedName>
</protein>
<keyword evidence="3" id="KW-1185">Reference proteome</keyword>
<evidence type="ECO:0000313" key="2">
    <source>
        <dbReference type="EMBL" id="CAI0444665.1"/>
    </source>
</evidence>
<comment type="caution">
    <text evidence="2">The sequence shown here is derived from an EMBL/GenBank/DDBJ whole genome shotgun (WGS) entry which is preliminary data.</text>
</comment>
<gene>
    <name evidence="2" type="ORF">LITE_LOCUS28187</name>
</gene>
<organism evidence="2 3">
    <name type="scientific">Linum tenue</name>
    <dbReference type="NCBI Taxonomy" id="586396"/>
    <lineage>
        <taxon>Eukaryota</taxon>
        <taxon>Viridiplantae</taxon>
        <taxon>Streptophyta</taxon>
        <taxon>Embryophyta</taxon>
        <taxon>Tracheophyta</taxon>
        <taxon>Spermatophyta</taxon>
        <taxon>Magnoliopsida</taxon>
        <taxon>eudicotyledons</taxon>
        <taxon>Gunneridae</taxon>
        <taxon>Pentapetalae</taxon>
        <taxon>rosids</taxon>
        <taxon>fabids</taxon>
        <taxon>Malpighiales</taxon>
        <taxon>Linaceae</taxon>
        <taxon>Linum</taxon>
    </lineage>
</organism>
<dbReference type="Gene3D" id="3.40.30.10">
    <property type="entry name" value="Glutaredoxin"/>
    <property type="match status" value="1"/>
</dbReference>
<accession>A0AAV0MEG2</accession>
<name>A0AAV0MEG2_9ROSI</name>
<evidence type="ECO:0000313" key="3">
    <source>
        <dbReference type="Proteomes" id="UP001154282"/>
    </source>
</evidence>
<dbReference type="AlphaFoldDB" id="A0AAV0MEG2"/>
<evidence type="ECO:0000259" key="1">
    <source>
        <dbReference type="Pfam" id="PF00462"/>
    </source>
</evidence>
<dbReference type="PROSITE" id="PS51354">
    <property type="entry name" value="GLUTAREDOXIN_2"/>
    <property type="match status" value="1"/>
</dbReference>
<dbReference type="SUPFAM" id="SSF52833">
    <property type="entry name" value="Thioredoxin-like"/>
    <property type="match status" value="1"/>
</dbReference>
<dbReference type="InterPro" id="IPR036249">
    <property type="entry name" value="Thioredoxin-like_sf"/>
</dbReference>
<dbReference type="PANTHER" id="PTHR45669">
    <property type="entry name" value="GLUTAREDOXIN DOMAIN-CONTAINING CYSTEINE-RICH PROTEIN CG12206-RELATED"/>
    <property type="match status" value="1"/>
</dbReference>
<dbReference type="EMBL" id="CAMGYJ010000007">
    <property type="protein sequence ID" value="CAI0444665.1"/>
    <property type="molecule type" value="Genomic_DNA"/>
</dbReference>